<dbReference type="RefSeq" id="WP_151893529.1">
    <property type="nucleotide sequence ID" value="NZ_BKCF01000001.1"/>
</dbReference>
<organism evidence="2 3">
    <name type="scientific">Patiriisocius marinistellae</name>
    <dbReference type="NCBI Taxonomy" id="2494560"/>
    <lineage>
        <taxon>Bacteria</taxon>
        <taxon>Pseudomonadati</taxon>
        <taxon>Bacteroidota</taxon>
        <taxon>Flavobacteriia</taxon>
        <taxon>Flavobacteriales</taxon>
        <taxon>Flavobacteriaceae</taxon>
        <taxon>Patiriisocius</taxon>
    </lineage>
</organism>
<comment type="caution">
    <text evidence="2">The sequence shown here is derived from an EMBL/GenBank/DDBJ whole genome shotgun (WGS) entry which is preliminary data.</text>
</comment>
<sequence>MKNINKIFSLAFVALVTSVAFTSCEDEDKARFPELTNGGFVKFVSLPEFNAGADPTTASFDMAVEDPNENAALYEIRVLGNFTGASEDTLSFRSTTTFPFDIGFTGADMATLFSVPVSTFETGDSFEFFADVTTVDGIVYDGAASSFISPTNNGDLQPGDAGYIDPLSPEFVPEPGMWNGANSDGIVLVSTPSLLAAFNWEVTFEDPEED</sequence>
<evidence type="ECO:0000313" key="2">
    <source>
        <dbReference type="EMBL" id="GEQ85622.1"/>
    </source>
</evidence>
<protein>
    <submittedName>
        <fullName evidence="2">Uncharacterized protein</fullName>
    </submittedName>
</protein>
<proteinExistence type="predicted"/>
<dbReference type="AlphaFoldDB" id="A0A5J4FWR2"/>
<accession>A0A5J4FWR2</accession>
<reference evidence="2 3" key="1">
    <citation type="submission" date="2019-08" db="EMBL/GenBank/DDBJ databases">
        <title>Ulvibacter marinistellae sp. nov., isolated from a starfish, Patiria pectinifera.</title>
        <authorList>
            <person name="Kawano K."/>
            <person name="Ushijima N."/>
            <person name="Kihara M."/>
            <person name="Itoh H."/>
        </authorList>
    </citation>
    <scope>NUCLEOTIDE SEQUENCE [LARGE SCALE GENOMIC DNA]</scope>
    <source>
        <strain evidence="2 3">KK4</strain>
    </source>
</reference>
<dbReference type="OrthoDB" id="1433426at2"/>
<feature type="signal peptide" evidence="1">
    <location>
        <begin position="1"/>
        <end position="22"/>
    </location>
</feature>
<name>A0A5J4FWR2_9FLAO</name>
<feature type="chain" id="PRO_5023825997" evidence="1">
    <location>
        <begin position="23"/>
        <end position="210"/>
    </location>
</feature>
<dbReference type="Proteomes" id="UP000326994">
    <property type="component" value="Unassembled WGS sequence"/>
</dbReference>
<dbReference type="PROSITE" id="PS51257">
    <property type="entry name" value="PROKAR_LIPOPROTEIN"/>
    <property type="match status" value="1"/>
</dbReference>
<keyword evidence="3" id="KW-1185">Reference proteome</keyword>
<evidence type="ECO:0000313" key="3">
    <source>
        <dbReference type="Proteomes" id="UP000326994"/>
    </source>
</evidence>
<dbReference type="EMBL" id="BKCF01000001">
    <property type="protein sequence ID" value="GEQ85622.1"/>
    <property type="molecule type" value="Genomic_DNA"/>
</dbReference>
<evidence type="ECO:0000256" key="1">
    <source>
        <dbReference type="SAM" id="SignalP"/>
    </source>
</evidence>
<keyword evidence="1" id="KW-0732">Signal</keyword>
<gene>
    <name evidence="2" type="ORF">ULMS_11300</name>
</gene>